<dbReference type="EMBL" id="CAJVAX010000019">
    <property type="protein sequence ID" value="CAG7650866.1"/>
    <property type="molecule type" value="Genomic_DNA"/>
</dbReference>
<dbReference type="Proteomes" id="UP001153328">
    <property type="component" value="Unassembled WGS sequence"/>
</dbReference>
<proteinExistence type="predicted"/>
<sequence>MAEPSPVVSVGRLRPPSDGPATAQARLRERQLVLAVTSVLSQVQPVEVLQCGNGEGVLDPLLSVAILAVKL</sequence>
<dbReference type="AlphaFoldDB" id="A0A9W4H4V4"/>
<gene>
    <name evidence="2" type="ORF">SBRY_50465</name>
</gene>
<evidence type="ECO:0000313" key="2">
    <source>
        <dbReference type="EMBL" id="CAG7650866.1"/>
    </source>
</evidence>
<name>A0A9W4H4V4_9ACTN</name>
<reference evidence="2" key="1">
    <citation type="submission" date="2021-06" db="EMBL/GenBank/DDBJ databases">
        <authorList>
            <person name="Arsene-Ploetze F."/>
        </authorList>
    </citation>
    <scope>NUCLEOTIDE SEQUENCE</scope>
    <source>
        <strain evidence="2">SBRY1</strain>
    </source>
</reference>
<protein>
    <submittedName>
        <fullName evidence="2">Uncharacterized protein</fullName>
    </submittedName>
</protein>
<evidence type="ECO:0000256" key="1">
    <source>
        <dbReference type="SAM" id="MobiDB-lite"/>
    </source>
</evidence>
<accession>A0A9W4H4V4</accession>
<organism evidence="2 3">
    <name type="scientific">Actinacidiphila bryophytorum</name>
    <dbReference type="NCBI Taxonomy" id="1436133"/>
    <lineage>
        <taxon>Bacteria</taxon>
        <taxon>Bacillati</taxon>
        <taxon>Actinomycetota</taxon>
        <taxon>Actinomycetes</taxon>
        <taxon>Kitasatosporales</taxon>
        <taxon>Streptomycetaceae</taxon>
        <taxon>Actinacidiphila</taxon>
    </lineage>
</organism>
<keyword evidence="3" id="KW-1185">Reference proteome</keyword>
<comment type="caution">
    <text evidence="2">The sequence shown here is derived from an EMBL/GenBank/DDBJ whole genome shotgun (WGS) entry which is preliminary data.</text>
</comment>
<feature type="region of interest" description="Disordered" evidence="1">
    <location>
        <begin position="1"/>
        <end position="24"/>
    </location>
</feature>
<evidence type="ECO:0000313" key="3">
    <source>
        <dbReference type="Proteomes" id="UP001153328"/>
    </source>
</evidence>